<dbReference type="EMBL" id="ALNK01000021">
    <property type="protein sequence ID" value="EJU22515.1"/>
    <property type="molecule type" value="Genomic_DNA"/>
</dbReference>
<name>J6HBK7_9FIRM</name>
<feature type="region of interest" description="Disordered" evidence="1">
    <location>
        <begin position="125"/>
        <end position="148"/>
    </location>
</feature>
<protein>
    <submittedName>
        <fullName evidence="2">Erf family protein</fullName>
    </submittedName>
</protein>
<dbReference type="Proteomes" id="UP000005244">
    <property type="component" value="Unassembled WGS sequence"/>
</dbReference>
<dbReference type="Pfam" id="PF04404">
    <property type="entry name" value="ERF"/>
    <property type="match status" value="1"/>
</dbReference>
<gene>
    <name evidence="2" type="ORF">HMPREF1143_1723</name>
</gene>
<proteinExistence type="predicted"/>
<evidence type="ECO:0000313" key="2">
    <source>
        <dbReference type="EMBL" id="EJU22515.1"/>
    </source>
</evidence>
<organism evidence="2 3">
    <name type="scientific">Peptoanaerobacter stomatis</name>
    <dbReference type="NCBI Taxonomy" id="796937"/>
    <lineage>
        <taxon>Bacteria</taxon>
        <taxon>Bacillati</taxon>
        <taxon>Bacillota</taxon>
        <taxon>Clostridia</taxon>
        <taxon>Peptostreptococcales</taxon>
        <taxon>Filifactoraceae</taxon>
        <taxon>Peptoanaerobacter</taxon>
    </lineage>
</organism>
<evidence type="ECO:0000256" key="1">
    <source>
        <dbReference type="SAM" id="MobiDB-lite"/>
    </source>
</evidence>
<evidence type="ECO:0000313" key="3">
    <source>
        <dbReference type="Proteomes" id="UP000005244"/>
    </source>
</evidence>
<dbReference type="PATRIC" id="fig|796941.3.peg.1145"/>
<dbReference type="InterPro" id="IPR007499">
    <property type="entry name" value="ERF_bacteria_virus"/>
</dbReference>
<dbReference type="AlphaFoldDB" id="J6HBK7"/>
<dbReference type="RefSeq" id="WP_009530977.1">
    <property type="nucleotide sequence ID" value="NZ_ALNK01000021.1"/>
</dbReference>
<accession>J6HBK7</accession>
<reference evidence="2 3" key="1">
    <citation type="submission" date="2012-07" db="EMBL/GenBank/DDBJ databases">
        <authorList>
            <person name="Durkin A.S."/>
            <person name="McCorrison J."/>
            <person name="Torralba M."/>
            <person name="Gillis M."/>
            <person name="Methe B."/>
            <person name="Sutton G."/>
            <person name="Nelson K.E."/>
        </authorList>
    </citation>
    <scope>NUCLEOTIDE SEQUENCE [LARGE SCALE GENOMIC DNA]</scope>
    <source>
        <strain evidence="2 3">OBRC8</strain>
    </source>
</reference>
<feature type="compositionally biased region" description="Basic and acidic residues" evidence="1">
    <location>
        <begin position="125"/>
        <end position="146"/>
    </location>
</feature>
<keyword evidence="3" id="KW-1185">Reference proteome</keyword>
<sequence length="198" mass="22396">MTIYEKLKIIQTKLKAPKGQYNNFGRYNYRSLEDITEAVKPLLDEVGAVLTITDDIVLIGDRFYVKATAYLVGTQKDDGLVSVVAFARESEDKKGMDSSQVTGAASSYARKYALNGLFAIDDTKDTDTEEYQSKEPKDEQKREKTNSAKIVQTQADEIRTLAEIKRVRITDIENKKGKKLEEFTPAEYATIMKYLRGL</sequence>
<comment type="caution">
    <text evidence="2">The sequence shown here is derived from an EMBL/GenBank/DDBJ whole genome shotgun (WGS) entry which is preliminary data.</text>
</comment>